<evidence type="ECO:0000313" key="1">
    <source>
        <dbReference type="EMBL" id="JAG29245.1"/>
    </source>
</evidence>
<organism evidence="1">
    <name type="scientific">Lygus hesperus</name>
    <name type="common">Western plant bug</name>
    <dbReference type="NCBI Taxonomy" id="30085"/>
    <lineage>
        <taxon>Eukaryota</taxon>
        <taxon>Metazoa</taxon>
        <taxon>Ecdysozoa</taxon>
        <taxon>Arthropoda</taxon>
        <taxon>Hexapoda</taxon>
        <taxon>Insecta</taxon>
        <taxon>Pterygota</taxon>
        <taxon>Neoptera</taxon>
        <taxon>Paraneoptera</taxon>
        <taxon>Hemiptera</taxon>
        <taxon>Heteroptera</taxon>
        <taxon>Panheteroptera</taxon>
        <taxon>Cimicomorpha</taxon>
        <taxon>Miridae</taxon>
        <taxon>Mirini</taxon>
        <taxon>Lygus</taxon>
    </lineage>
</organism>
<name>A0A0A9YIA1_LYGHE</name>
<feature type="non-terminal residue" evidence="1">
    <location>
        <position position="1"/>
    </location>
</feature>
<proteinExistence type="predicted"/>
<gene>
    <name evidence="1" type="primary">dalrd3_1</name>
    <name evidence="1" type="ORF">CM83_497</name>
</gene>
<reference evidence="1" key="1">
    <citation type="journal article" date="2014" name="PLoS ONE">
        <title>Transcriptome-Based Identification of ABC Transporters in the Western Tarnished Plant Bug Lygus hesperus.</title>
        <authorList>
            <person name="Hull J.J."/>
            <person name="Chaney K."/>
            <person name="Geib S.M."/>
            <person name="Fabrick J.A."/>
            <person name="Brent C.S."/>
            <person name="Walsh D."/>
            <person name="Lavine L.C."/>
        </authorList>
    </citation>
    <scope>NUCLEOTIDE SEQUENCE</scope>
</reference>
<dbReference type="PANTHER" id="PTHR47331">
    <property type="entry name" value="PHD-TYPE DOMAIN-CONTAINING PROTEIN"/>
    <property type="match status" value="1"/>
</dbReference>
<reference evidence="1" key="2">
    <citation type="submission" date="2014-07" db="EMBL/GenBank/DDBJ databases">
        <authorList>
            <person name="Hull J."/>
        </authorList>
    </citation>
    <scope>NUCLEOTIDE SEQUENCE</scope>
</reference>
<feature type="non-terminal residue" evidence="1">
    <location>
        <position position="275"/>
    </location>
</feature>
<dbReference type="AlphaFoldDB" id="A0A0A9YIA1"/>
<accession>A0A0A9YIA1</accession>
<dbReference type="PANTHER" id="PTHR47331:SF5">
    <property type="entry name" value="RIBONUCLEASE H"/>
    <property type="match status" value="1"/>
</dbReference>
<dbReference type="EMBL" id="GBHO01014359">
    <property type="protein sequence ID" value="JAG29245.1"/>
    <property type="molecule type" value="Transcribed_RNA"/>
</dbReference>
<protein>
    <submittedName>
        <fullName evidence="1">DALR anticodon-binding domain-containing protein 3</fullName>
    </submittedName>
</protein>
<sequence length="275" mass="30790">SIEVLDQDKICGFIPKISDSSVIQCLQRKGIVLTDAFDSPQDLQEVQLLLGAGSRPLLVTNNSVKLNEKLMASQTNLGWTLIGSSCIEEGVTVTLLTALTCQTNISNFWDLELLGIEDPNVKMTQAEKDREVEDFFKRTIQRDPEGRYVVKIPWIPGLPSLEENKDVAVKRLTSTTKKLKTMNRFDDYDSIIQLWLQLGIVELVPKSELGSSCYYLPHRAVVKENSTTPVRPVFDASSMDRNGRSLNCCIEKGPNLIELIVSVLTNFRLYPIAVT</sequence>